<dbReference type="InterPro" id="IPR013098">
    <property type="entry name" value="Ig_I-set"/>
</dbReference>
<reference evidence="9" key="1">
    <citation type="submission" date="2020-11" db="EMBL/GenBank/DDBJ databases">
        <authorList>
            <person name="Tran Van P."/>
        </authorList>
    </citation>
    <scope>NUCLEOTIDE SEQUENCE</scope>
</reference>
<dbReference type="SMART" id="SM00409">
    <property type="entry name" value="IG"/>
    <property type="match status" value="2"/>
</dbReference>
<feature type="compositionally biased region" description="Gly residues" evidence="6">
    <location>
        <begin position="471"/>
        <end position="483"/>
    </location>
</feature>
<dbReference type="EMBL" id="CAJPEX010005964">
    <property type="protein sequence ID" value="CAG0923881.1"/>
    <property type="molecule type" value="Genomic_DNA"/>
</dbReference>
<evidence type="ECO:0000313" key="10">
    <source>
        <dbReference type="Proteomes" id="UP000678499"/>
    </source>
</evidence>
<evidence type="ECO:0000256" key="2">
    <source>
        <dbReference type="ARBA" id="ARBA00023136"/>
    </source>
</evidence>
<dbReference type="InterPro" id="IPR007110">
    <property type="entry name" value="Ig-like_dom"/>
</dbReference>
<dbReference type="SUPFAM" id="SSF48726">
    <property type="entry name" value="Immunoglobulin"/>
    <property type="match status" value="3"/>
</dbReference>
<dbReference type="GO" id="GO:0005886">
    <property type="term" value="C:plasma membrane"/>
    <property type="evidence" value="ECO:0007669"/>
    <property type="project" value="TreeGrafter"/>
</dbReference>
<protein>
    <recommendedName>
        <fullName evidence="8">Ig-like domain-containing protein</fullName>
    </recommendedName>
</protein>
<dbReference type="GO" id="GO:0005911">
    <property type="term" value="C:cell-cell junction"/>
    <property type="evidence" value="ECO:0007669"/>
    <property type="project" value="TreeGrafter"/>
</dbReference>
<evidence type="ECO:0000256" key="1">
    <source>
        <dbReference type="ARBA" id="ARBA00004479"/>
    </source>
</evidence>
<keyword evidence="3" id="KW-1015">Disulfide bond</keyword>
<evidence type="ECO:0000259" key="8">
    <source>
        <dbReference type="PROSITE" id="PS50835"/>
    </source>
</evidence>
<dbReference type="InterPro" id="IPR003599">
    <property type="entry name" value="Ig_sub"/>
</dbReference>
<keyword evidence="10" id="KW-1185">Reference proteome</keyword>
<dbReference type="GO" id="GO:0098609">
    <property type="term" value="P:cell-cell adhesion"/>
    <property type="evidence" value="ECO:0007669"/>
    <property type="project" value="TreeGrafter"/>
</dbReference>
<organism evidence="9">
    <name type="scientific">Notodromas monacha</name>
    <dbReference type="NCBI Taxonomy" id="399045"/>
    <lineage>
        <taxon>Eukaryota</taxon>
        <taxon>Metazoa</taxon>
        <taxon>Ecdysozoa</taxon>
        <taxon>Arthropoda</taxon>
        <taxon>Crustacea</taxon>
        <taxon>Oligostraca</taxon>
        <taxon>Ostracoda</taxon>
        <taxon>Podocopa</taxon>
        <taxon>Podocopida</taxon>
        <taxon>Cypridocopina</taxon>
        <taxon>Cypridoidea</taxon>
        <taxon>Cyprididae</taxon>
        <taxon>Notodromas</taxon>
    </lineage>
</organism>
<dbReference type="Pfam" id="PF07679">
    <property type="entry name" value="I-set"/>
    <property type="match status" value="1"/>
</dbReference>
<accession>A0A7R9C151</accession>
<dbReference type="PANTHER" id="PTHR11640:SF31">
    <property type="entry name" value="IRREGULAR CHIASM C-ROUGHEST PROTEIN-RELATED"/>
    <property type="match status" value="1"/>
</dbReference>
<dbReference type="GO" id="GO:0050839">
    <property type="term" value="F:cell adhesion molecule binding"/>
    <property type="evidence" value="ECO:0007669"/>
    <property type="project" value="TreeGrafter"/>
</dbReference>
<keyword evidence="5" id="KW-0393">Immunoglobulin domain</keyword>
<evidence type="ECO:0000256" key="5">
    <source>
        <dbReference type="ARBA" id="ARBA00023319"/>
    </source>
</evidence>
<evidence type="ECO:0000256" key="6">
    <source>
        <dbReference type="SAM" id="MobiDB-lite"/>
    </source>
</evidence>
<evidence type="ECO:0000256" key="7">
    <source>
        <dbReference type="SAM" id="Phobius"/>
    </source>
</evidence>
<keyword evidence="7" id="KW-0812">Transmembrane</keyword>
<keyword evidence="2 7" id="KW-0472">Membrane</keyword>
<dbReference type="Gene3D" id="2.60.40.10">
    <property type="entry name" value="Immunoglobulins"/>
    <property type="match status" value="3"/>
</dbReference>
<feature type="domain" description="Ig-like" evidence="8">
    <location>
        <begin position="172"/>
        <end position="266"/>
    </location>
</feature>
<gene>
    <name evidence="9" type="ORF">NMOB1V02_LOCUS11341</name>
</gene>
<feature type="domain" description="Ig-like" evidence="8">
    <location>
        <begin position="87"/>
        <end position="165"/>
    </location>
</feature>
<dbReference type="InterPro" id="IPR003598">
    <property type="entry name" value="Ig_sub2"/>
</dbReference>
<dbReference type="Pfam" id="PF13927">
    <property type="entry name" value="Ig_3"/>
    <property type="match status" value="1"/>
</dbReference>
<dbReference type="InterPro" id="IPR013783">
    <property type="entry name" value="Ig-like_fold"/>
</dbReference>
<dbReference type="InterPro" id="IPR036179">
    <property type="entry name" value="Ig-like_dom_sf"/>
</dbReference>
<dbReference type="CDD" id="cd00096">
    <property type="entry name" value="Ig"/>
    <property type="match status" value="1"/>
</dbReference>
<dbReference type="AlphaFoldDB" id="A0A7R9C151"/>
<dbReference type="PROSITE" id="PS50835">
    <property type="entry name" value="IG_LIKE"/>
    <property type="match status" value="2"/>
</dbReference>
<dbReference type="EMBL" id="OA888001">
    <property type="protein sequence ID" value="CAD7283729.1"/>
    <property type="molecule type" value="Genomic_DNA"/>
</dbReference>
<comment type="subcellular location">
    <subcellularLocation>
        <location evidence="1">Membrane</location>
        <topology evidence="1">Single-pass type I membrane protein</topology>
    </subcellularLocation>
</comment>
<feature type="transmembrane region" description="Helical" evidence="7">
    <location>
        <begin position="271"/>
        <end position="296"/>
    </location>
</feature>
<dbReference type="InterPro" id="IPR051275">
    <property type="entry name" value="Cell_adhesion_signaling"/>
</dbReference>
<sequence>MERKSNKPLKWLVFWYDDRINEEFKAAAVNMSAKLMPDGKRWEVRSSLTFTPTRDHDGQNLTCSVMNSAAAGNPLKTSITLNVKYAPSITLKTIPEKISESDDVILNCSAVANPPDIRFQWIFDGERILETSKQLEILSVNRRKAGSYFCNVSVSGFPPVSKEYSVVIQGRPRIESPVTQYGKVGEVVFVVCHGFAAPSLTAVEWFFRGEKLQISGDPHFDVYDNKTDAEFWSTLQIFGASSTDFGEYNCSVVNDIGGDSRLILLKPQRSLPLPTILAAVGGVIAVIGFTIAIVVACQRSKSPTKPFDDYGGTTDESRSDLYGRKVNHPVMTAGTRSSVSTPEDDDTDETGEKRYFHQQRGTTDGGSTWDQETSLYDTAHSNSTVHDGGDNMMTSNYYYKEEPQLGPTVNDPRYCALYGNPYLSQYAAPLNGNLGVAASQTPPPPDLIRRPKDYITVPVTMQSTGRPFFPRGGGGGGVQGTAI</sequence>
<proteinExistence type="predicted"/>
<feature type="region of interest" description="Disordered" evidence="6">
    <location>
        <begin position="463"/>
        <end position="483"/>
    </location>
</feature>
<feature type="compositionally biased region" description="Polar residues" evidence="6">
    <location>
        <begin position="359"/>
        <end position="369"/>
    </location>
</feature>
<keyword evidence="4" id="KW-0325">Glycoprotein</keyword>
<keyword evidence="7" id="KW-1133">Transmembrane helix</keyword>
<dbReference type="PANTHER" id="PTHR11640">
    <property type="entry name" value="NEPHRIN"/>
    <property type="match status" value="1"/>
</dbReference>
<name>A0A7R9C151_9CRUS</name>
<dbReference type="OrthoDB" id="6413693at2759"/>
<feature type="region of interest" description="Disordered" evidence="6">
    <location>
        <begin position="304"/>
        <end position="369"/>
    </location>
</feature>
<dbReference type="SMART" id="SM00408">
    <property type="entry name" value="IGc2"/>
    <property type="match status" value="2"/>
</dbReference>
<evidence type="ECO:0000256" key="3">
    <source>
        <dbReference type="ARBA" id="ARBA00023157"/>
    </source>
</evidence>
<dbReference type="Proteomes" id="UP000678499">
    <property type="component" value="Unassembled WGS sequence"/>
</dbReference>
<evidence type="ECO:0000313" key="9">
    <source>
        <dbReference type="EMBL" id="CAD7283729.1"/>
    </source>
</evidence>
<evidence type="ECO:0000256" key="4">
    <source>
        <dbReference type="ARBA" id="ARBA00023180"/>
    </source>
</evidence>